<evidence type="ECO:0000313" key="8">
    <source>
        <dbReference type="EMBL" id="CDG33439.1"/>
    </source>
</evidence>
<keyword evidence="3" id="KW-1003">Cell membrane</keyword>
<evidence type="ECO:0000256" key="3">
    <source>
        <dbReference type="ARBA" id="ARBA00022475"/>
    </source>
</evidence>
<dbReference type="Pfam" id="PF02322">
    <property type="entry name" value="Cyt_bd_oxida_II"/>
    <property type="match status" value="1"/>
</dbReference>
<evidence type="ECO:0000313" key="9">
    <source>
        <dbReference type="EMBL" id="POS65143.1"/>
    </source>
</evidence>
<evidence type="ECO:0000256" key="7">
    <source>
        <dbReference type="SAM" id="Phobius"/>
    </source>
</evidence>
<name>A0A7U7J0L1_9PROT</name>
<evidence type="ECO:0000256" key="4">
    <source>
        <dbReference type="ARBA" id="ARBA00022692"/>
    </source>
</evidence>
<keyword evidence="6 7" id="KW-0472">Membrane</keyword>
<dbReference type="Proteomes" id="UP000237218">
    <property type="component" value="Unassembled WGS sequence"/>
</dbReference>
<comment type="subcellular location">
    <subcellularLocation>
        <location evidence="1">Cell membrane</location>
        <topology evidence="1">Multi-pass membrane protein</topology>
    </subcellularLocation>
</comment>
<organism evidence="8 10">
    <name type="scientific">Parasaccharibacter apium</name>
    <dbReference type="NCBI Taxonomy" id="1510841"/>
    <lineage>
        <taxon>Bacteria</taxon>
        <taxon>Pseudomonadati</taxon>
        <taxon>Pseudomonadota</taxon>
        <taxon>Alphaproteobacteria</taxon>
        <taxon>Acetobacterales</taxon>
        <taxon>Acetobacteraceae</taxon>
        <taxon>Parasaccharibacter</taxon>
    </lineage>
</organism>
<dbReference type="PANTHER" id="PTHR43141">
    <property type="entry name" value="CYTOCHROME BD2 SUBUNIT II"/>
    <property type="match status" value="1"/>
</dbReference>
<dbReference type="RefSeq" id="WP_043559149.1">
    <property type="nucleotide sequence ID" value="NZ_CBLY010000004.1"/>
</dbReference>
<evidence type="ECO:0000256" key="1">
    <source>
        <dbReference type="ARBA" id="ARBA00004651"/>
    </source>
</evidence>
<dbReference type="EMBL" id="LMYI01000001">
    <property type="protein sequence ID" value="POS65143.1"/>
    <property type="molecule type" value="Genomic_DNA"/>
</dbReference>
<dbReference type="GO" id="GO:0019646">
    <property type="term" value="P:aerobic electron transport chain"/>
    <property type="evidence" value="ECO:0007669"/>
    <property type="project" value="TreeGrafter"/>
</dbReference>
<dbReference type="AlphaFoldDB" id="A0A7U7J0L1"/>
<keyword evidence="5 7" id="KW-1133">Transmembrane helix</keyword>
<feature type="transmembrane region" description="Helical" evidence="7">
    <location>
        <begin position="85"/>
        <end position="106"/>
    </location>
</feature>
<feature type="transmembrane region" description="Helical" evidence="7">
    <location>
        <begin position="204"/>
        <end position="222"/>
    </location>
</feature>
<feature type="transmembrane region" description="Helical" evidence="7">
    <location>
        <begin position="264"/>
        <end position="285"/>
    </location>
</feature>
<keyword evidence="11" id="KW-1185">Reference proteome</keyword>
<sequence>MSGLAFYLPFIWAFIVILAISVYVILDGFDLGIGMLFAFEKKPEHRDIMINTIAPVWDGNETWMVLGGATLFGVFPGAYSTLLPAFYIPIIIMLGALIFRGVAFEFRIMAHSPNHRAFWNTGFMAGSTLAAFCQGCILGGYVQGVHTSHGAFAGGAMDWLTPFSVLCGLSVVTGYALLGTTWLVWRTSDELEARCRRWSKRLSILMILCIIAVSCWTPFLHAPYLHHWIAFPNILFGLPVPLLVALAGFLMWRTLDKEHAITPFLCAIGWFLLSLVGLAITIWPYAVPPTLTLWDVASPVPSQLFQLVGTVILLPIITGYSIYSYYLFRGKVTKADGYH</sequence>
<dbReference type="PANTHER" id="PTHR43141:SF4">
    <property type="entry name" value="CYTOCHROME BD2 SUBUNIT II"/>
    <property type="match status" value="1"/>
</dbReference>
<dbReference type="GO" id="GO:0009055">
    <property type="term" value="F:electron transfer activity"/>
    <property type="evidence" value="ECO:0007669"/>
    <property type="project" value="TreeGrafter"/>
</dbReference>
<dbReference type="Proteomes" id="UP000027590">
    <property type="component" value="Unassembled WGS sequence"/>
</dbReference>
<dbReference type="OrthoDB" id="9776710at2"/>
<feature type="transmembrane region" description="Helical" evidence="7">
    <location>
        <begin position="6"/>
        <end position="39"/>
    </location>
</feature>
<dbReference type="GO" id="GO:0005886">
    <property type="term" value="C:plasma membrane"/>
    <property type="evidence" value="ECO:0007669"/>
    <property type="project" value="UniProtKB-SubCell"/>
</dbReference>
<evidence type="ECO:0000256" key="2">
    <source>
        <dbReference type="ARBA" id="ARBA00007543"/>
    </source>
</evidence>
<dbReference type="GO" id="GO:0070069">
    <property type="term" value="C:cytochrome complex"/>
    <property type="evidence" value="ECO:0007669"/>
    <property type="project" value="TreeGrafter"/>
</dbReference>
<dbReference type="EMBL" id="CBLY010000004">
    <property type="protein sequence ID" value="CDG33439.1"/>
    <property type="molecule type" value="Genomic_DNA"/>
</dbReference>
<proteinExistence type="inferred from homology"/>
<comment type="similarity">
    <text evidence="2">Belongs to the cytochrome ubiquinol oxidase subunit 2 family.</text>
</comment>
<accession>A0A7U7J0L1</accession>
<reference evidence="9 11" key="3">
    <citation type="submission" date="2018-02" db="EMBL/GenBank/DDBJ databases">
        <title>Draft genome sequences of four Parasaccharibacter apium strains isolated from honey bees.</title>
        <authorList>
            <person name="Corby-Harris V.L."/>
            <person name="Anderson K.E."/>
        </authorList>
    </citation>
    <scope>NUCLEOTIDE SEQUENCE [LARGE SCALE GENOMIC DNA]</scope>
    <source>
        <strain evidence="9 11">B8</strain>
    </source>
</reference>
<evidence type="ECO:0000313" key="11">
    <source>
        <dbReference type="Proteomes" id="UP000237218"/>
    </source>
</evidence>
<reference evidence="8 10" key="1">
    <citation type="journal article" date="2014" name="Genome Biol. Evol.">
        <title>Acetic acid bacteria genomes reveal functional traits for adaptation to life in insect guts.</title>
        <authorList>
            <person name="Chouaia B."/>
            <person name="Gaiarsa S."/>
            <person name="Crotti E."/>
            <person name="Comandatore F."/>
            <person name="Degli Esposti M."/>
            <person name="Ricci I."/>
            <person name="Alma A."/>
            <person name="Favia G."/>
            <person name="Bandi C."/>
            <person name="Daffonchio D."/>
        </authorList>
    </citation>
    <scope>NUCLEOTIDE SEQUENCE [LARGE SCALE GENOMIC DNA]</scope>
    <source>
        <strain evidence="8">AM168</strain>
        <strain evidence="10">AM169</strain>
    </source>
</reference>
<evidence type="ECO:0000256" key="5">
    <source>
        <dbReference type="ARBA" id="ARBA00022989"/>
    </source>
</evidence>
<keyword evidence="4 7" id="KW-0812">Transmembrane</keyword>
<dbReference type="InterPro" id="IPR003317">
    <property type="entry name" value="Cyt-d_oxidase_su2"/>
</dbReference>
<evidence type="ECO:0000313" key="10">
    <source>
        <dbReference type="Proteomes" id="UP000027590"/>
    </source>
</evidence>
<reference evidence="8 10" key="2">
    <citation type="journal article" date="2014" name="PLoS ONE">
        <title>Evolution of mitochondria reconstructed from the energy metabolism of living bacteria.</title>
        <authorList>
            <person name="Degli Esposti M."/>
            <person name="Chouaia B."/>
            <person name="Comandatore F."/>
            <person name="Crotti E."/>
            <person name="Sassera D."/>
            <person name="Lievens P.M."/>
            <person name="Daffonchio D."/>
            <person name="Bandi C."/>
        </authorList>
    </citation>
    <scope>NUCLEOTIDE SEQUENCE [LARGE SCALE GENOMIC DNA]</scope>
    <source>
        <strain evidence="8">AM168</strain>
        <strain evidence="10">AM169</strain>
    </source>
</reference>
<evidence type="ECO:0000256" key="6">
    <source>
        <dbReference type="ARBA" id="ARBA00023136"/>
    </source>
</evidence>
<comment type="caution">
    <text evidence="8">The sequence shown here is derived from an EMBL/GenBank/DDBJ whole genome shotgun (WGS) entry which is preliminary data.</text>
</comment>
<gene>
    <name evidence="9" type="primary">cydB</name>
    <name evidence="9" type="ORF">ASQ42_00615</name>
    <name evidence="8" type="ORF">SACS_0701</name>
</gene>
<dbReference type="GO" id="GO:0016682">
    <property type="term" value="F:oxidoreductase activity, acting on diphenols and related substances as donors, oxygen as acceptor"/>
    <property type="evidence" value="ECO:0007669"/>
    <property type="project" value="TreeGrafter"/>
</dbReference>
<feature type="transmembrane region" description="Helical" evidence="7">
    <location>
        <begin position="118"/>
        <end position="142"/>
    </location>
</feature>
<feature type="transmembrane region" description="Helical" evidence="7">
    <location>
        <begin position="228"/>
        <end position="252"/>
    </location>
</feature>
<feature type="transmembrane region" description="Helical" evidence="7">
    <location>
        <begin position="305"/>
        <end position="328"/>
    </location>
</feature>
<dbReference type="NCBIfam" id="TIGR00203">
    <property type="entry name" value="cydB"/>
    <property type="match status" value="1"/>
</dbReference>
<protein>
    <submittedName>
        <fullName evidence="9">Cytochrome d ubiquinol oxidase subunit II</fullName>
    </submittedName>
    <submittedName>
        <fullName evidence="8">Putative Cytochrome bd2, subunit II</fullName>
    </submittedName>
</protein>
<feature type="transmembrane region" description="Helical" evidence="7">
    <location>
        <begin position="162"/>
        <end position="184"/>
    </location>
</feature>